<proteinExistence type="predicted"/>
<name>A0A812SL63_9DINO</name>
<gene>
    <name evidence="2" type="ORF">SNEC2469_LOCUS13605</name>
</gene>
<accession>A0A812SL63</accession>
<evidence type="ECO:0000256" key="1">
    <source>
        <dbReference type="SAM" id="MobiDB-lite"/>
    </source>
</evidence>
<keyword evidence="3" id="KW-1185">Reference proteome</keyword>
<organism evidence="2 3">
    <name type="scientific">Symbiodinium necroappetens</name>
    <dbReference type="NCBI Taxonomy" id="1628268"/>
    <lineage>
        <taxon>Eukaryota</taxon>
        <taxon>Sar</taxon>
        <taxon>Alveolata</taxon>
        <taxon>Dinophyceae</taxon>
        <taxon>Suessiales</taxon>
        <taxon>Symbiodiniaceae</taxon>
        <taxon>Symbiodinium</taxon>
    </lineage>
</organism>
<feature type="region of interest" description="Disordered" evidence="1">
    <location>
        <begin position="1383"/>
        <end position="1402"/>
    </location>
</feature>
<comment type="caution">
    <text evidence="2">The sequence shown here is derived from an EMBL/GenBank/DDBJ whole genome shotgun (WGS) entry which is preliminary data.</text>
</comment>
<sequence>MGESWEEGAGQQRRGPSREAASRLPMMMTMLLDRDEAKKKKKHRGEELLGGSSSDDSDGDFDLRGKGMKAVSTLNRLHEQIRKKPKRIVQLFEKEIIEELGIVPRQAWTVRDYVRRQPWGKFKGIQRCAVMDCAVYELLRTNQPEAATAQLVQNLKAKVQSVLAGGDWQASWLLTGLPDPLARKEFAGSKEEMAIISGYMEALAGLKKKIKDVQGSLPELSGNHVSLFPAVLPYPEILQTDELEGADASLCWWAKCFMNVLVAWSNYMVLGCPRPGDGATELRVTYRGLSDVRQFADRLLGEVTEFASWDLICGEFSCEGKRAIIESLLKDFPSTGACYSFVPFEAGGHSPSTALAVVAERLAIPEKAGQVDPLDWLPPDRAEVVKHLADVRLPEELWDEVPVACHRVPPDQEKHVARRLLETGMAVPIPESDLPRTNAGRLLVGGLFAVEKSDHQDRLIFDRRPENSTMRRLRWADLPSGTCFTRLLLKPSEYLRASGDDLRNFYYTLRLPDDWVPYNSLGRRVDPELLKEYGKDPSVPHRLCFKVLGMGDINGCDIAQATHEAILEGEGVFEAQCVLAYNKAVPDDALWQGAYLDDLLIALRIDVGAPIPLDGSFTPLPPSPSDRDVQKVAAAEVAYEKANLERALPKAFRYETEFKAWGAAVDGVRGIVGAPLGVRRQVWSLLYAIVTVGWASQEVLRKVIGYLAYIFQYRRELYCLQHRAYVFIANMPQDRWMFLPAWLLDELRSMALHLPFAHWKMRRILNDSILATDATPTSGGSVRAECPDGLLRALWKQVEFRGAPVRLDRDVDLGFEAEQPLELSRVASVASECLHWAVTSSYSFRNTSHINLQEARALRREIIRLTSDFDRGGVVQICLNDSRVVVGAVAKGRSSAFRLNGVLRTQLPFLVFGDVALALIWVETLCNRADYPSRFLPLPAPYRPPRWLIRLGVAERFQVRGLEITTGKGEITWAHQRVGLEMEAPINIMKSTALYDGSIERVLDEGLVDWVWFAPDCFLGTGAAHESLWVRILQLADQIRSTGGYFFVELPRGSPAWSLRVSSRSGYPKNFVDSLASALKLWLDAPAGAWIIGVVASLGGKITAKSNSRDIDRWLERAVDWGHKNDEKLYWVRLGVLGVQRALKLSGPLLRGTWAALRAWRQLQPVRSRVPMSHFVLECLLVTCLGRGHSCSGAARFEWWSVMLAIWLSFEALLRPSETEALMIGDLCFPENSELAEGVPVVRVRELVQCGRAHEQAVLNFRAGTGNSLATVYHGDLDLGAQVTTLRDPLCASRPDDRGALVWTMDLAGEAPARRKVLRLSRTVEEGHVPRSSRGRVEESLVGQADALPNPEVTSAAANKLLAAVQAAAGELGEAPVTGNLSSAQVLQDESTRLSASPLASR</sequence>
<dbReference type="EMBL" id="CAJNJA010021715">
    <property type="protein sequence ID" value="CAE7480857.1"/>
    <property type="molecule type" value="Genomic_DNA"/>
</dbReference>
<dbReference type="Proteomes" id="UP000601435">
    <property type="component" value="Unassembled WGS sequence"/>
</dbReference>
<feature type="region of interest" description="Disordered" evidence="1">
    <location>
        <begin position="1"/>
        <end position="61"/>
    </location>
</feature>
<evidence type="ECO:0000313" key="3">
    <source>
        <dbReference type="Proteomes" id="UP000601435"/>
    </source>
</evidence>
<protein>
    <recommendedName>
        <fullName evidence="4">Reverse transcriptase domain-containing protein</fullName>
    </recommendedName>
</protein>
<evidence type="ECO:0008006" key="4">
    <source>
        <dbReference type="Google" id="ProtNLM"/>
    </source>
</evidence>
<evidence type="ECO:0000313" key="2">
    <source>
        <dbReference type="EMBL" id="CAE7480857.1"/>
    </source>
</evidence>
<reference evidence="2" key="1">
    <citation type="submission" date="2021-02" db="EMBL/GenBank/DDBJ databases">
        <authorList>
            <person name="Dougan E. K."/>
            <person name="Rhodes N."/>
            <person name="Thang M."/>
            <person name="Chan C."/>
        </authorList>
    </citation>
    <scope>NUCLEOTIDE SEQUENCE</scope>
</reference>
<dbReference type="OrthoDB" id="439387at2759"/>